<evidence type="ECO:0000256" key="1">
    <source>
        <dbReference type="ARBA" id="ARBA00004141"/>
    </source>
</evidence>
<accession>A0A7I8WA21</accession>
<feature type="transmembrane region" description="Helical" evidence="6">
    <location>
        <begin position="232"/>
        <end position="250"/>
    </location>
</feature>
<evidence type="ECO:0000256" key="4">
    <source>
        <dbReference type="ARBA" id="ARBA00023136"/>
    </source>
</evidence>
<evidence type="ECO:0000313" key="10">
    <source>
        <dbReference type="Proteomes" id="UP000549394"/>
    </source>
</evidence>
<dbReference type="Proteomes" id="UP000549394">
    <property type="component" value="Unassembled WGS sequence"/>
</dbReference>
<evidence type="ECO:0000256" key="5">
    <source>
        <dbReference type="SAM" id="MobiDB-lite"/>
    </source>
</evidence>
<evidence type="ECO:0000313" key="9">
    <source>
        <dbReference type="EMBL" id="CAD5124944.1"/>
    </source>
</evidence>
<feature type="compositionally biased region" description="Basic and acidic residues" evidence="5">
    <location>
        <begin position="140"/>
        <end position="151"/>
    </location>
</feature>
<dbReference type="InterPro" id="IPR012858">
    <property type="entry name" value="DC_STAMP-like"/>
</dbReference>
<dbReference type="Pfam" id="PF26037">
    <property type="entry name" value="zf-RING_DCST1_C"/>
    <property type="match status" value="1"/>
</dbReference>
<dbReference type="InterPro" id="IPR051856">
    <property type="entry name" value="CSR-E3_Ligase_Protein"/>
</dbReference>
<dbReference type="GO" id="GO:0016020">
    <property type="term" value="C:membrane"/>
    <property type="evidence" value="ECO:0007669"/>
    <property type="project" value="UniProtKB-SubCell"/>
</dbReference>
<comment type="caution">
    <text evidence="9">The sequence shown here is derived from an EMBL/GenBank/DDBJ whole genome shotgun (WGS) entry which is preliminary data.</text>
</comment>
<name>A0A7I8WA21_9ANNE</name>
<feature type="region of interest" description="Disordered" evidence="5">
    <location>
        <begin position="137"/>
        <end position="186"/>
    </location>
</feature>
<feature type="domain" description="Dendritic cell-specific transmembrane protein-like" evidence="7">
    <location>
        <begin position="578"/>
        <end position="772"/>
    </location>
</feature>
<feature type="compositionally biased region" description="Low complexity" evidence="5">
    <location>
        <begin position="169"/>
        <end position="185"/>
    </location>
</feature>
<evidence type="ECO:0000259" key="7">
    <source>
        <dbReference type="Pfam" id="PF07782"/>
    </source>
</evidence>
<feature type="transmembrane region" description="Helical" evidence="6">
    <location>
        <begin position="629"/>
        <end position="658"/>
    </location>
</feature>
<feature type="transmembrane region" description="Helical" evidence="6">
    <location>
        <begin position="204"/>
        <end position="226"/>
    </location>
</feature>
<gene>
    <name evidence="9" type="ORF">DGYR_LOCUS12415</name>
</gene>
<feature type="region of interest" description="Disordered" evidence="5">
    <location>
        <begin position="66"/>
        <end position="115"/>
    </location>
</feature>
<evidence type="ECO:0000256" key="6">
    <source>
        <dbReference type="SAM" id="Phobius"/>
    </source>
</evidence>
<feature type="transmembrane region" description="Helical" evidence="6">
    <location>
        <begin position="725"/>
        <end position="744"/>
    </location>
</feature>
<keyword evidence="4 6" id="KW-0472">Membrane</keyword>
<reference evidence="9 10" key="1">
    <citation type="submission" date="2020-08" db="EMBL/GenBank/DDBJ databases">
        <authorList>
            <person name="Hejnol A."/>
        </authorList>
    </citation>
    <scope>NUCLEOTIDE SEQUENCE [LARGE SCALE GENOMIC DNA]</scope>
</reference>
<sequence length="902" mass="101714">MMRRTASMDRLLSSSFSLEGCHYVLLVHGSPVKRTPSYVTIEAVQRTSNRRRSSFVASSLKFRPYSEADPMQNSEVERQNTPPLPPPPAPHICSHNYESIDEPLPPPPPPTSAQEVKPQLLVQPTMPSSPRLCVTGFPRRRLDAEEPKQNERNQLNECRDYGDYRATNTPGSTTGQDTSTSSNSSFRRRADSFGLDRTPIARTVVCSLLSALFVSTLLLLCMFGWYDYSLRVAVTVSAMVLLFLSISLCISRMVRCALALILPSIITTRGRLGCLILLSSLLLKGPADNIFQNVEEVCRSLSCSTEQSHNQTAILLQPFDAMMQQLNHTTRKLQYAALNVSNRFRPLNRSLIEADRSLVRSDKIIHQSNCRNLIKKAHADCENGIQEARSRCDKIVESIADVVMTAQSFFKKLETNIPNDHIEKRRAEEEKSARPKTNEDRSKLMCKPLQTGSVCSTLANPKNLCVESDNAGGAIRRAINATQSAMEKLENSLHFSVSPSVKGWIDKGGGGGRGGLKSNQNKTVSLSISERIEKKFRKRIEYVQLAIEILHKMLPISLLLIANSAFRHIKFYLTDIRYDNTYVSRRAGKLDARRKEVGSVPLLPLRRYEKRTVSDVSGSAELTAAEEKLYSVGLCVLLLHFLLAFALYSFDFLLYWVLSLITKNSSGLNLENDPIVSSRISLRGEGALFELLHIFISSFNLGSMSNYAQAVDSRKCLPKPNSPKLLYLFVLLILYIVLLVTLLLKAYIFRIRARLSAYFYPEREKARLVHLYSKLLMRRSKAGISLSNRVREEQLKRDLQREVSIFRRLASICPPLKPLVFGPRKCLACNALEEHGFVDCSTAGCCGFYCPDCFLDLGRVCTLCERFFRRSGGFACEEEEEYEDEFGEFEEISLAYDKRVYL</sequence>
<feature type="domain" description="E3 ubiquitin-protein ligase DCST1-like C-terminal" evidence="8">
    <location>
        <begin position="824"/>
        <end position="866"/>
    </location>
</feature>
<evidence type="ECO:0000259" key="8">
    <source>
        <dbReference type="Pfam" id="PF26037"/>
    </source>
</evidence>
<evidence type="ECO:0000256" key="2">
    <source>
        <dbReference type="ARBA" id="ARBA00022692"/>
    </source>
</evidence>
<proteinExistence type="predicted"/>
<dbReference type="OrthoDB" id="5985669at2759"/>
<evidence type="ECO:0000256" key="3">
    <source>
        <dbReference type="ARBA" id="ARBA00022989"/>
    </source>
</evidence>
<dbReference type="InterPro" id="IPR058842">
    <property type="entry name" value="DCST1_C"/>
</dbReference>
<dbReference type="PANTHER" id="PTHR21041:SF9">
    <property type="entry name" value="DENDRITIC CELL-SPECIFIC TRANSMEMBRANE PROTEIN-LIKE DOMAIN-CONTAINING PROTEIN"/>
    <property type="match status" value="1"/>
</dbReference>
<dbReference type="EMBL" id="CAJFCJ010000024">
    <property type="protein sequence ID" value="CAD5124944.1"/>
    <property type="molecule type" value="Genomic_DNA"/>
</dbReference>
<keyword evidence="10" id="KW-1185">Reference proteome</keyword>
<keyword evidence="2 6" id="KW-0812">Transmembrane</keyword>
<keyword evidence="3 6" id="KW-1133">Transmembrane helix</keyword>
<organism evidence="9 10">
    <name type="scientific">Dimorphilus gyrociliatus</name>
    <dbReference type="NCBI Taxonomy" id="2664684"/>
    <lineage>
        <taxon>Eukaryota</taxon>
        <taxon>Metazoa</taxon>
        <taxon>Spiralia</taxon>
        <taxon>Lophotrochozoa</taxon>
        <taxon>Annelida</taxon>
        <taxon>Polychaeta</taxon>
        <taxon>Polychaeta incertae sedis</taxon>
        <taxon>Dinophilidae</taxon>
        <taxon>Dimorphilus</taxon>
    </lineage>
</organism>
<dbReference type="PANTHER" id="PTHR21041">
    <property type="entry name" value="DENDRITIC CELL-SPECIFIC TRANSMEMBRANE PROTEIN"/>
    <property type="match status" value="1"/>
</dbReference>
<comment type="subcellular location">
    <subcellularLocation>
        <location evidence="1">Membrane</location>
        <topology evidence="1">Multi-pass membrane protein</topology>
    </subcellularLocation>
</comment>
<dbReference type="AlphaFoldDB" id="A0A7I8WA21"/>
<dbReference type="Pfam" id="PF07782">
    <property type="entry name" value="DC_STAMP"/>
    <property type="match status" value="1"/>
</dbReference>
<protein>
    <submittedName>
        <fullName evidence="9">DgyrCDS13188</fullName>
    </submittedName>
</protein>